<dbReference type="InterPro" id="IPR001638">
    <property type="entry name" value="Solute-binding_3/MltF_N"/>
</dbReference>
<evidence type="ECO:0000313" key="3">
    <source>
        <dbReference type="EMBL" id="PKC51292.1"/>
    </source>
</evidence>
<keyword evidence="1" id="KW-0732">Signal</keyword>
<protein>
    <recommendedName>
        <fullName evidence="2">Solute-binding protein family 3/N-terminal domain-containing protein</fullName>
    </recommendedName>
</protein>
<dbReference type="InterPro" id="IPR018313">
    <property type="entry name" value="SBP_3_CS"/>
</dbReference>
<organism evidence="3 4">
    <name type="scientific">Rhizophagus irregularis</name>
    <dbReference type="NCBI Taxonomy" id="588596"/>
    <lineage>
        <taxon>Eukaryota</taxon>
        <taxon>Fungi</taxon>
        <taxon>Fungi incertae sedis</taxon>
        <taxon>Mucoromycota</taxon>
        <taxon>Glomeromycotina</taxon>
        <taxon>Glomeromycetes</taxon>
        <taxon>Glomerales</taxon>
        <taxon>Glomeraceae</taxon>
        <taxon>Rhizophagus</taxon>
    </lineage>
</organism>
<evidence type="ECO:0000256" key="1">
    <source>
        <dbReference type="ARBA" id="ARBA00022729"/>
    </source>
</evidence>
<sequence>YPPFNWTQKDDSNGAVKIEGSNEYAGGYDVEIAKRVADALGKELVIVKTDWDGLLPALDTKVIDAIIAGMSPTDN</sequence>
<dbReference type="SUPFAM" id="SSF53850">
    <property type="entry name" value="Periplasmic binding protein-like II"/>
    <property type="match status" value="1"/>
</dbReference>
<proteinExistence type="predicted"/>
<dbReference type="Proteomes" id="UP000232688">
    <property type="component" value="Unassembled WGS sequence"/>
</dbReference>
<dbReference type="VEuPathDB" id="FungiDB:RhiirA1_484070"/>
<dbReference type="AlphaFoldDB" id="A0A2N0QJQ6"/>
<name>A0A2N0QJQ6_9GLOM</name>
<reference evidence="3 4" key="1">
    <citation type="submission" date="2017-10" db="EMBL/GenBank/DDBJ databases">
        <title>Extensive intraspecific genome diversity in a model arbuscular mycorrhizal fungus.</title>
        <authorList>
            <person name="Chen E.C.H."/>
            <person name="Morin E."/>
            <person name="Baudet D."/>
            <person name="Noel J."/>
            <person name="Ndikumana S."/>
            <person name="Charron P."/>
            <person name="St-Onge C."/>
            <person name="Giorgi J."/>
            <person name="Grigoriev I.V."/>
            <person name="Roux C."/>
            <person name="Martin F.M."/>
            <person name="Corradi N."/>
        </authorList>
    </citation>
    <scope>NUCLEOTIDE SEQUENCE [LARGE SCALE GENOMIC DNA]</scope>
    <source>
        <strain evidence="3 4">A1</strain>
    </source>
</reference>
<comment type="caution">
    <text evidence="3">The sequence shown here is derived from an EMBL/GenBank/DDBJ whole genome shotgun (WGS) entry which is preliminary data.</text>
</comment>
<dbReference type="EMBL" id="LLXH01007920">
    <property type="protein sequence ID" value="PKC51292.1"/>
    <property type="molecule type" value="Genomic_DNA"/>
</dbReference>
<accession>A0A2N0QJQ6</accession>
<feature type="domain" description="Solute-binding protein family 3/N-terminal" evidence="2">
    <location>
        <begin position="22"/>
        <end position="74"/>
    </location>
</feature>
<feature type="non-terminal residue" evidence="3">
    <location>
        <position position="1"/>
    </location>
</feature>
<dbReference type="Pfam" id="PF00497">
    <property type="entry name" value="SBP_bac_3"/>
    <property type="match status" value="1"/>
</dbReference>
<feature type="non-terminal residue" evidence="3">
    <location>
        <position position="75"/>
    </location>
</feature>
<evidence type="ECO:0000313" key="4">
    <source>
        <dbReference type="Proteomes" id="UP000232688"/>
    </source>
</evidence>
<dbReference type="PROSITE" id="PS01039">
    <property type="entry name" value="SBP_BACTERIAL_3"/>
    <property type="match status" value="1"/>
</dbReference>
<gene>
    <name evidence="3" type="ORF">RhiirA1_484070</name>
</gene>
<dbReference type="Gene3D" id="3.40.190.10">
    <property type="entry name" value="Periplasmic binding protein-like II"/>
    <property type="match status" value="1"/>
</dbReference>
<evidence type="ECO:0000259" key="2">
    <source>
        <dbReference type="Pfam" id="PF00497"/>
    </source>
</evidence>
<reference evidence="3 4" key="2">
    <citation type="submission" date="2017-10" db="EMBL/GenBank/DDBJ databases">
        <title>Genome analyses suggest a sexual origin of heterokaryosis in a supposedly ancient asexual fungus.</title>
        <authorList>
            <person name="Corradi N."/>
            <person name="Sedzielewska K."/>
            <person name="Noel J."/>
            <person name="Charron P."/>
            <person name="Farinelli L."/>
            <person name="Marton T."/>
            <person name="Kruger M."/>
            <person name="Pelin A."/>
            <person name="Brachmann A."/>
            <person name="Corradi N."/>
        </authorList>
    </citation>
    <scope>NUCLEOTIDE SEQUENCE [LARGE SCALE GENOMIC DNA]</scope>
    <source>
        <strain evidence="3 4">A1</strain>
    </source>
</reference>